<proteinExistence type="predicted"/>
<name>A0AAE5LJR3_9VIBR</name>
<reference evidence="2 3" key="1">
    <citation type="submission" date="2019-08" db="EMBL/GenBank/DDBJ databases">
        <title>Draft genome sequencing and comparative genomics of hatchery-associated Vibrios.</title>
        <authorList>
            <person name="Kehlet-Delgado H."/>
            <person name="Mueller R.S."/>
        </authorList>
    </citation>
    <scope>NUCLEOTIDE SEQUENCE [LARGE SCALE GENOMIC DNA]</scope>
    <source>
        <strain evidence="2 3">01-65-5-1</strain>
    </source>
</reference>
<dbReference type="SMART" id="SM00901">
    <property type="entry name" value="FRG"/>
    <property type="match status" value="1"/>
</dbReference>
<gene>
    <name evidence="2" type="ORF">F0237_20565</name>
</gene>
<dbReference type="Proteomes" id="UP000572722">
    <property type="component" value="Unassembled WGS sequence"/>
</dbReference>
<evidence type="ECO:0000313" key="3">
    <source>
        <dbReference type="Proteomes" id="UP000572722"/>
    </source>
</evidence>
<accession>A0AAE5LJR3</accession>
<evidence type="ECO:0000313" key="2">
    <source>
        <dbReference type="EMBL" id="NOI83062.1"/>
    </source>
</evidence>
<comment type="caution">
    <text evidence="2">The sequence shown here is derived from an EMBL/GenBank/DDBJ whole genome shotgun (WGS) entry which is preliminary data.</text>
</comment>
<evidence type="ECO:0000259" key="1">
    <source>
        <dbReference type="SMART" id="SM00901"/>
    </source>
</evidence>
<sequence length="245" mass="28397">MQTRSTMRKARIIRTDNYILSLSDFIERIEFLDISDKQSNFLFRGQSVKGNLLPSIARNDPKLDTTDLEKNQIANLRLLGASYLEDSSSNDLDLLVLAQHFGLKTRLLDWSSNPLVALWFACNNTEDRDVYVYALDSDAFLDRDIYSKDPFDIGKTSVLQPRLNNERIIAQHGWFTLHRYARKNSKFVALEKNKEIKKFITEFTISSKSKQDIVASLDRYGINSRTLFPDLEGLCKYLNWREKLA</sequence>
<feature type="domain" description="FRG" evidence="1">
    <location>
        <begin position="37"/>
        <end position="133"/>
    </location>
</feature>
<organism evidence="2 3">
    <name type="scientific">Vibrio tubiashii</name>
    <dbReference type="NCBI Taxonomy" id="29498"/>
    <lineage>
        <taxon>Bacteria</taxon>
        <taxon>Pseudomonadati</taxon>
        <taxon>Pseudomonadota</taxon>
        <taxon>Gammaproteobacteria</taxon>
        <taxon>Vibrionales</taxon>
        <taxon>Vibrionaceae</taxon>
        <taxon>Vibrio</taxon>
        <taxon>Vibrio oreintalis group</taxon>
    </lineage>
</organism>
<dbReference type="EMBL" id="VTXO01000012">
    <property type="protein sequence ID" value="NOI83062.1"/>
    <property type="molecule type" value="Genomic_DNA"/>
</dbReference>
<dbReference type="Pfam" id="PF08867">
    <property type="entry name" value="FRG"/>
    <property type="match status" value="1"/>
</dbReference>
<protein>
    <submittedName>
        <fullName evidence="2">FRG domain-containing protein</fullName>
    </submittedName>
</protein>
<dbReference type="AlphaFoldDB" id="A0AAE5LJR3"/>
<dbReference type="InterPro" id="IPR014966">
    <property type="entry name" value="FRG-dom"/>
</dbReference>